<feature type="domain" description="Uracil-DNA glycosylase-like" evidence="1">
    <location>
        <begin position="28"/>
        <end position="187"/>
    </location>
</feature>
<protein>
    <submittedName>
        <fullName evidence="2">Uracil-DNA glycosylase family protein</fullName>
    </submittedName>
</protein>
<accession>A0A845BKK8</accession>
<dbReference type="Pfam" id="PF03167">
    <property type="entry name" value="UDG"/>
    <property type="match status" value="1"/>
</dbReference>
<dbReference type="Proteomes" id="UP000460715">
    <property type="component" value="Unassembled WGS sequence"/>
</dbReference>
<dbReference type="InterPro" id="IPR047124">
    <property type="entry name" value="HI_0220.2"/>
</dbReference>
<evidence type="ECO:0000259" key="1">
    <source>
        <dbReference type="SMART" id="SM00986"/>
    </source>
</evidence>
<dbReference type="SMART" id="SM00986">
    <property type="entry name" value="UDG"/>
    <property type="match status" value="1"/>
</dbReference>
<organism evidence="2 3">
    <name type="scientific">Teichococcus coralli</name>
    <dbReference type="NCBI Taxonomy" id="2545983"/>
    <lineage>
        <taxon>Bacteria</taxon>
        <taxon>Pseudomonadati</taxon>
        <taxon>Pseudomonadota</taxon>
        <taxon>Alphaproteobacteria</taxon>
        <taxon>Acetobacterales</taxon>
        <taxon>Roseomonadaceae</taxon>
        <taxon>Roseomonas</taxon>
    </lineage>
</organism>
<dbReference type="InterPro" id="IPR005122">
    <property type="entry name" value="Uracil-DNA_glycosylase-like"/>
</dbReference>
<evidence type="ECO:0000313" key="2">
    <source>
        <dbReference type="EMBL" id="MXP65692.1"/>
    </source>
</evidence>
<gene>
    <name evidence="2" type="ORF">E0493_20285</name>
</gene>
<dbReference type="PANTHER" id="PTHR42160:SF1">
    <property type="entry name" value="URACIL-DNA GLYCOSYLASE SUPERFAMILY PROTEIN"/>
    <property type="match status" value="1"/>
</dbReference>
<dbReference type="RefSeq" id="WP_160939098.1">
    <property type="nucleotide sequence ID" value="NZ_SNVJ01000025.1"/>
</dbReference>
<name>A0A845BKK8_9PROT</name>
<dbReference type="AlphaFoldDB" id="A0A845BKK8"/>
<keyword evidence="3" id="KW-1185">Reference proteome</keyword>
<dbReference type="SUPFAM" id="SSF52141">
    <property type="entry name" value="Uracil-DNA glycosylase-like"/>
    <property type="match status" value="1"/>
</dbReference>
<comment type="caution">
    <text evidence="2">The sequence shown here is derived from an EMBL/GenBank/DDBJ whole genome shotgun (WGS) entry which is preliminary data.</text>
</comment>
<dbReference type="OrthoDB" id="9789139at2"/>
<sequence length="206" mass="22292">MALSLEAAAAAARACTRCDGLPLGPRPIFRVSASARLLIVSQAPGTRAHECGIPWEDAAGDRLRDWLGLDKARFHDATRVAILPMGLCYPGRLPRGGDAPPRPECAPLWHPRLLPPMRNLRLTLLMGRHAIAGRLGPRAAAKLEETVRDFPAHLARGLFPLPHPSWRTKVWAARRPWFAAEVLPALRQAIAAALDGESGSRPDGTG</sequence>
<dbReference type="SMART" id="SM00987">
    <property type="entry name" value="UreE_C"/>
    <property type="match status" value="1"/>
</dbReference>
<proteinExistence type="predicted"/>
<dbReference type="InterPro" id="IPR036895">
    <property type="entry name" value="Uracil-DNA_glycosylase-like_sf"/>
</dbReference>
<dbReference type="Gene3D" id="3.40.470.10">
    <property type="entry name" value="Uracil-DNA glycosylase-like domain"/>
    <property type="match status" value="1"/>
</dbReference>
<dbReference type="CDD" id="cd10033">
    <property type="entry name" value="UDG_like"/>
    <property type="match status" value="1"/>
</dbReference>
<dbReference type="EMBL" id="SNVJ01000025">
    <property type="protein sequence ID" value="MXP65692.1"/>
    <property type="molecule type" value="Genomic_DNA"/>
</dbReference>
<dbReference type="PANTHER" id="PTHR42160">
    <property type="entry name" value="URACIL-DNA GLYCOSYLASE SUPERFAMILY PROTEIN"/>
    <property type="match status" value="1"/>
</dbReference>
<reference evidence="2 3" key="1">
    <citation type="submission" date="2019-03" db="EMBL/GenBank/DDBJ databases">
        <title>Roseomonas sp. a novel Roseomonas species isolated from Sea whip Gorgonian.</title>
        <authorList>
            <person name="Li F."/>
            <person name="Pan X."/>
            <person name="Huang S."/>
            <person name="Li Z."/>
            <person name="Meng B."/>
        </authorList>
    </citation>
    <scope>NUCLEOTIDE SEQUENCE [LARGE SCALE GENOMIC DNA]</scope>
    <source>
        <strain evidence="2 3">M0104</strain>
    </source>
</reference>
<evidence type="ECO:0000313" key="3">
    <source>
        <dbReference type="Proteomes" id="UP000460715"/>
    </source>
</evidence>